<sequence>MDFFSRYRRIIYSPQPLTSFHETRSEALINPHGHTIVEDCLIARVKDDTLVQSTLFPGRKLPLGQLSEEELLARFTRGFFGGIIFAAERFILASGGWKLIAVQIKGLTQQTPLFSGTQPANSGLPLPKNIWDVTEIPKTALLPLGSILFGAFQVTHSHLVNKTRLNPTSEGLTKMESAEEKFSYIDFGFGNGNFAGCHRLSVHRNDSSKGIDSIAKTADGRDGMIEFRLSCFHCNPRGEKSRLITMLSGFHQIYARLLFTDALRLLC</sequence>
<reference evidence="1" key="1">
    <citation type="submission" date="2014-02" db="EMBL/GenBank/DDBJ databases">
        <title>The Genome Sequence of Trichophyton rubrum (morphotype fischeri) CBS 288.86.</title>
        <authorList>
            <consortium name="The Broad Institute Genomics Platform"/>
            <person name="Cuomo C.A."/>
            <person name="White T.C."/>
            <person name="Graser Y."/>
            <person name="Martinez-Rossi N."/>
            <person name="Heitman J."/>
            <person name="Young S.K."/>
            <person name="Zeng Q."/>
            <person name="Gargeya S."/>
            <person name="Abouelleil A."/>
            <person name="Alvarado L."/>
            <person name="Chapman S.B."/>
            <person name="Gainer-Dewar J."/>
            <person name="Goldberg J."/>
            <person name="Griggs A."/>
            <person name="Gujja S."/>
            <person name="Hansen M."/>
            <person name="Howarth C."/>
            <person name="Imamovic A."/>
            <person name="Larimer J."/>
            <person name="Martinez D."/>
            <person name="Murphy C."/>
            <person name="Pearson M.D."/>
            <person name="Persinoti G."/>
            <person name="Poon T."/>
            <person name="Priest M."/>
            <person name="Roberts A.D."/>
            <person name="Saif S."/>
            <person name="Shea T.D."/>
            <person name="Sykes S.N."/>
            <person name="Wortman J."/>
            <person name="Nusbaum C."/>
            <person name="Birren B."/>
        </authorList>
    </citation>
    <scope>NUCLEOTIDE SEQUENCE [LARGE SCALE GENOMIC DNA]</scope>
    <source>
        <strain evidence="1">CBS 288.86</strain>
    </source>
</reference>
<dbReference type="AlphaFoldDB" id="A0A022VT49"/>
<name>A0A022VT49_TRIRU</name>
<gene>
    <name evidence="1" type="ORF">H103_07221</name>
</gene>
<dbReference type="EMBL" id="KK207909">
    <property type="protein sequence ID" value="EZF49094.1"/>
    <property type="molecule type" value="Genomic_DNA"/>
</dbReference>
<dbReference type="Proteomes" id="UP000023758">
    <property type="component" value="Unassembled WGS sequence"/>
</dbReference>
<evidence type="ECO:0000313" key="1">
    <source>
        <dbReference type="EMBL" id="EZF49094.1"/>
    </source>
</evidence>
<organism evidence="1">
    <name type="scientific">Trichophyton rubrum CBS 288.86</name>
    <dbReference type="NCBI Taxonomy" id="1215330"/>
    <lineage>
        <taxon>Eukaryota</taxon>
        <taxon>Fungi</taxon>
        <taxon>Dikarya</taxon>
        <taxon>Ascomycota</taxon>
        <taxon>Pezizomycotina</taxon>
        <taxon>Eurotiomycetes</taxon>
        <taxon>Eurotiomycetidae</taxon>
        <taxon>Onygenales</taxon>
        <taxon>Arthrodermataceae</taxon>
        <taxon>Trichophyton</taxon>
    </lineage>
</organism>
<dbReference type="HOGENOM" id="CLU_090700_1_0_1"/>
<proteinExistence type="predicted"/>
<protein>
    <submittedName>
        <fullName evidence="1">Uncharacterized protein</fullName>
    </submittedName>
</protein>
<accession>A0A022VT49</accession>